<proteinExistence type="predicted"/>
<keyword evidence="3" id="KW-1185">Reference proteome</keyword>
<accession>A0A9P4TP23</accession>
<protein>
    <recommendedName>
        <fullName evidence="1">BTB domain-containing protein</fullName>
    </recommendedName>
</protein>
<evidence type="ECO:0000259" key="1">
    <source>
        <dbReference type="PROSITE" id="PS50097"/>
    </source>
</evidence>
<evidence type="ECO:0000313" key="2">
    <source>
        <dbReference type="EMBL" id="KAF3009944.1"/>
    </source>
</evidence>
<dbReference type="AlphaFoldDB" id="A0A9P4TP23"/>
<dbReference type="InterPro" id="IPR011333">
    <property type="entry name" value="SKP1/BTB/POZ_sf"/>
</dbReference>
<comment type="caution">
    <text evidence="2">The sequence shown here is derived from an EMBL/GenBank/DDBJ whole genome shotgun (WGS) entry which is preliminary data.</text>
</comment>
<gene>
    <name evidence="2" type="ORF">E8E13_011114</name>
</gene>
<organism evidence="2 3">
    <name type="scientific">Curvularia kusanoi</name>
    <name type="common">Cochliobolus kusanoi</name>
    <dbReference type="NCBI Taxonomy" id="90978"/>
    <lineage>
        <taxon>Eukaryota</taxon>
        <taxon>Fungi</taxon>
        <taxon>Dikarya</taxon>
        <taxon>Ascomycota</taxon>
        <taxon>Pezizomycotina</taxon>
        <taxon>Dothideomycetes</taxon>
        <taxon>Pleosporomycetidae</taxon>
        <taxon>Pleosporales</taxon>
        <taxon>Pleosporineae</taxon>
        <taxon>Pleosporaceae</taxon>
        <taxon>Curvularia</taxon>
    </lineage>
</organism>
<dbReference type="InterPro" id="IPR000210">
    <property type="entry name" value="BTB/POZ_dom"/>
</dbReference>
<dbReference type="OrthoDB" id="6359816at2759"/>
<name>A0A9P4TP23_CURKU</name>
<sequence>MADAKRPAVDLFNSPTLSDVTLKQISEEGQVREYYANKAILSAESPVFLAAFSGRFAEANESHMIIRDDNPNDFELLLKYIYTRQYDEAAVEKAAGNRAEEVKVLLGIHLVADKYGVSVIYEEIAKRVQALLAKKDVCTPQVLQAAVEAYYENHVAVDTPLGRVFVSLVLERYPLLTGLEPDTFKYLLKTQPTFATDVALALHEKYGKVLTTSRAETYECGHCKHIGVFAFTKGHKLVGRDKVYCEACGTVNLLSSATRSSRT</sequence>
<dbReference type="SUPFAM" id="SSF54695">
    <property type="entry name" value="POZ domain"/>
    <property type="match status" value="1"/>
</dbReference>
<dbReference type="PANTHER" id="PTHR47843">
    <property type="entry name" value="BTB DOMAIN-CONTAINING PROTEIN-RELATED"/>
    <property type="match status" value="1"/>
</dbReference>
<feature type="domain" description="BTB" evidence="1">
    <location>
        <begin position="18"/>
        <end position="90"/>
    </location>
</feature>
<dbReference type="Pfam" id="PF00651">
    <property type="entry name" value="BTB"/>
    <property type="match status" value="1"/>
</dbReference>
<dbReference type="CDD" id="cd18186">
    <property type="entry name" value="BTB_POZ_ZBTB_KLHL-like"/>
    <property type="match status" value="1"/>
</dbReference>
<dbReference type="PROSITE" id="PS50097">
    <property type="entry name" value="BTB"/>
    <property type="match status" value="1"/>
</dbReference>
<dbReference type="Proteomes" id="UP000801428">
    <property type="component" value="Unassembled WGS sequence"/>
</dbReference>
<dbReference type="Gene3D" id="3.30.710.10">
    <property type="entry name" value="Potassium Channel Kv1.1, Chain A"/>
    <property type="match status" value="1"/>
</dbReference>
<dbReference type="SMART" id="SM00225">
    <property type="entry name" value="BTB"/>
    <property type="match status" value="1"/>
</dbReference>
<reference evidence="2" key="1">
    <citation type="submission" date="2019-04" db="EMBL/GenBank/DDBJ databases">
        <title>Sequencing of skin fungus with MAO and IRED activity.</title>
        <authorList>
            <person name="Marsaioli A.J."/>
            <person name="Bonatto J.M.C."/>
            <person name="Reis Junior O."/>
        </authorList>
    </citation>
    <scope>NUCLEOTIDE SEQUENCE</scope>
    <source>
        <strain evidence="2">30M1</strain>
    </source>
</reference>
<dbReference type="EMBL" id="SWKU01000002">
    <property type="protein sequence ID" value="KAF3009944.1"/>
    <property type="molecule type" value="Genomic_DNA"/>
</dbReference>
<evidence type="ECO:0000313" key="3">
    <source>
        <dbReference type="Proteomes" id="UP000801428"/>
    </source>
</evidence>